<name>R7TIM8_CAPTE</name>
<keyword evidence="5" id="KW-0963">Cytoplasm</keyword>
<dbReference type="HOGENOM" id="CLU_1074590_0_0_1"/>
<evidence type="ECO:0000256" key="1">
    <source>
        <dbReference type="ARBA" id="ARBA00004114"/>
    </source>
</evidence>
<evidence type="ECO:0000313" key="10">
    <source>
        <dbReference type="EMBL" id="ELT93312.1"/>
    </source>
</evidence>
<comment type="function">
    <text evidence="8">Centriole-enriched microtubule-binding protein involved in centriole biogenesis. In collaboration with CEP295 and POC1B, is required for the centriole-to-centrosome conversion by ensuring the formation of bona fide centriole wall. Functions as a linker component that maintains centrosome cohesion. Associates with CROCC and regulates its stability and localization to the centrosome.</text>
</comment>
<evidence type="ECO:0000313" key="12">
    <source>
        <dbReference type="Proteomes" id="UP000014760"/>
    </source>
</evidence>
<dbReference type="GO" id="GO:0005814">
    <property type="term" value="C:centriole"/>
    <property type="evidence" value="ECO:0007669"/>
    <property type="project" value="UniProtKB-SubCell"/>
</dbReference>
<dbReference type="Proteomes" id="UP000014760">
    <property type="component" value="Unassembled WGS sequence"/>
</dbReference>
<evidence type="ECO:0000256" key="7">
    <source>
        <dbReference type="ARBA" id="ARBA00023212"/>
    </source>
</evidence>
<comment type="subcellular location">
    <subcellularLocation>
        <location evidence="1">Cytoplasm</location>
        <location evidence="1">Cytoskeleton</location>
        <location evidence="1">Microtubule organizing center</location>
        <location evidence="1">Centrosome</location>
        <location evidence="1">Centriole</location>
    </subcellularLocation>
    <subcellularLocation>
        <location evidence="3">Cytoplasm</location>
        <location evidence="3">Cytoskeleton</location>
        <location evidence="3">Spindle pole</location>
    </subcellularLocation>
    <subcellularLocation>
        <location evidence="2">Midbody</location>
    </subcellularLocation>
</comment>
<dbReference type="GO" id="GO:0010457">
    <property type="term" value="P:centriole-centriole cohesion"/>
    <property type="evidence" value="ECO:0007669"/>
    <property type="project" value="TreeGrafter"/>
</dbReference>
<dbReference type="InterPro" id="IPR029157">
    <property type="entry name" value="CEP44_CC"/>
</dbReference>
<evidence type="ECO:0000256" key="5">
    <source>
        <dbReference type="ARBA" id="ARBA00022490"/>
    </source>
</evidence>
<keyword evidence="12" id="KW-1185">Reference proteome</keyword>
<evidence type="ECO:0000256" key="3">
    <source>
        <dbReference type="ARBA" id="ARBA00004647"/>
    </source>
</evidence>
<feature type="domain" description="Centrosomal CEP44" evidence="9">
    <location>
        <begin position="5"/>
        <end position="123"/>
    </location>
</feature>
<evidence type="ECO:0000256" key="4">
    <source>
        <dbReference type="ARBA" id="ARBA00014053"/>
    </source>
</evidence>
<dbReference type="GO" id="GO:0000922">
    <property type="term" value="C:spindle pole"/>
    <property type="evidence" value="ECO:0007669"/>
    <property type="project" value="UniProtKB-SubCell"/>
</dbReference>
<dbReference type="PANTHER" id="PTHR31477:SF1">
    <property type="entry name" value="CENTROSOMAL PROTEIN OF 44 KDA"/>
    <property type="match status" value="1"/>
</dbReference>
<dbReference type="GO" id="GO:0007099">
    <property type="term" value="P:centriole replication"/>
    <property type="evidence" value="ECO:0007669"/>
    <property type="project" value="TreeGrafter"/>
</dbReference>
<dbReference type="GO" id="GO:0005813">
    <property type="term" value="C:centrosome"/>
    <property type="evidence" value="ECO:0007669"/>
    <property type="project" value="TreeGrafter"/>
</dbReference>
<dbReference type="EMBL" id="AMQN01012821">
    <property type="status" value="NOT_ANNOTATED_CDS"/>
    <property type="molecule type" value="Genomic_DNA"/>
</dbReference>
<dbReference type="InterPro" id="IPR033603">
    <property type="entry name" value="CEP44"/>
</dbReference>
<accession>R7TIM8</accession>
<dbReference type="Pfam" id="PF15007">
    <property type="entry name" value="CEP44"/>
    <property type="match status" value="1"/>
</dbReference>
<organism evidence="10">
    <name type="scientific">Capitella teleta</name>
    <name type="common">Polychaete worm</name>
    <dbReference type="NCBI Taxonomy" id="283909"/>
    <lineage>
        <taxon>Eukaryota</taxon>
        <taxon>Metazoa</taxon>
        <taxon>Spiralia</taxon>
        <taxon>Lophotrochozoa</taxon>
        <taxon>Annelida</taxon>
        <taxon>Polychaeta</taxon>
        <taxon>Sedentaria</taxon>
        <taxon>Scolecida</taxon>
        <taxon>Capitellidae</taxon>
        <taxon>Capitella</taxon>
    </lineage>
</organism>
<reference evidence="10 12" key="2">
    <citation type="journal article" date="2013" name="Nature">
        <title>Insights into bilaterian evolution from three spiralian genomes.</title>
        <authorList>
            <person name="Simakov O."/>
            <person name="Marletaz F."/>
            <person name="Cho S.J."/>
            <person name="Edsinger-Gonzales E."/>
            <person name="Havlak P."/>
            <person name="Hellsten U."/>
            <person name="Kuo D.H."/>
            <person name="Larsson T."/>
            <person name="Lv J."/>
            <person name="Arendt D."/>
            <person name="Savage R."/>
            <person name="Osoegawa K."/>
            <person name="de Jong P."/>
            <person name="Grimwood J."/>
            <person name="Chapman J.A."/>
            <person name="Shapiro H."/>
            <person name="Aerts A."/>
            <person name="Otillar R.P."/>
            <person name="Terry A.Y."/>
            <person name="Boore J.L."/>
            <person name="Grigoriev I.V."/>
            <person name="Lindberg D.R."/>
            <person name="Seaver E.C."/>
            <person name="Weisblat D.A."/>
            <person name="Putnam N.H."/>
            <person name="Rokhsar D.S."/>
        </authorList>
    </citation>
    <scope>NUCLEOTIDE SEQUENCE</scope>
    <source>
        <strain evidence="10 12">I ESC-2004</strain>
    </source>
</reference>
<evidence type="ECO:0000256" key="8">
    <source>
        <dbReference type="ARBA" id="ARBA00046235"/>
    </source>
</evidence>
<evidence type="ECO:0000256" key="2">
    <source>
        <dbReference type="ARBA" id="ARBA00004214"/>
    </source>
</evidence>
<keyword evidence="6" id="KW-0175">Coiled coil</keyword>
<reference evidence="12" key="1">
    <citation type="submission" date="2012-12" db="EMBL/GenBank/DDBJ databases">
        <authorList>
            <person name="Hellsten U."/>
            <person name="Grimwood J."/>
            <person name="Chapman J.A."/>
            <person name="Shapiro H."/>
            <person name="Aerts A."/>
            <person name="Otillar R.P."/>
            <person name="Terry A.Y."/>
            <person name="Boore J.L."/>
            <person name="Simakov O."/>
            <person name="Marletaz F."/>
            <person name="Cho S.-J."/>
            <person name="Edsinger-Gonzales E."/>
            <person name="Havlak P."/>
            <person name="Kuo D.-H."/>
            <person name="Larsson T."/>
            <person name="Lv J."/>
            <person name="Arendt D."/>
            <person name="Savage R."/>
            <person name="Osoegawa K."/>
            <person name="de Jong P."/>
            <person name="Lindberg D.R."/>
            <person name="Seaver E.C."/>
            <person name="Weisblat D.A."/>
            <person name="Putnam N.H."/>
            <person name="Grigoriev I.V."/>
            <person name="Rokhsar D.S."/>
        </authorList>
    </citation>
    <scope>NUCLEOTIDE SEQUENCE</scope>
    <source>
        <strain evidence="12">I ESC-2004</strain>
    </source>
</reference>
<dbReference type="OrthoDB" id="259598at2759"/>
<proteinExistence type="predicted"/>
<protein>
    <recommendedName>
        <fullName evidence="4">Centrosomal protein of 44 kDa</fullName>
    </recommendedName>
</protein>
<dbReference type="OMA" id="SHHDEVC"/>
<evidence type="ECO:0000313" key="11">
    <source>
        <dbReference type="EnsemblMetazoa" id="CapteP125185"/>
    </source>
</evidence>
<dbReference type="EMBL" id="KB309782">
    <property type="protein sequence ID" value="ELT93312.1"/>
    <property type="molecule type" value="Genomic_DNA"/>
</dbReference>
<dbReference type="GO" id="GO:0030496">
    <property type="term" value="C:midbody"/>
    <property type="evidence" value="ECO:0007669"/>
    <property type="project" value="UniProtKB-SubCell"/>
</dbReference>
<gene>
    <name evidence="10" type="ORF">CAPTEDRAFT_125185</name>
</gene>
<keyword evidence="7" id="KW-0206">Cytoskeleton</keyword>
<evidence type="ECO:0000256" key="6">
    <source>
        <dbReference type="ARBA" id="ARBA00023054"/>
    </source>
</evidence>
<dbReference type="PANTHER" id="PTHR31477">
    <property type="entry name" value="CENTROSOMAL PROTEIN OF 44 KDA"/>
    <property type="match status" value="1"/>
</dbReference>
<dbReference type="AlphaFoldDB" id="R7TIM8"/>
<sequence>MTTGDLKNNLRKLISAIKGVEYPGDPDIEALSQGSSEAFLVIYHHAFLDYSRPVAQLIVEKNIDLSGKSDGRFVEGMYKALREIFSFKPALTQSQFFSRAFSEQKIIMGTEILQKIKEKHKRLGPKPKPRDPALLRKTVNFVILNSFKKTSFFFGIVFQNSTSSSRPVSAPVKMVDELDHMISTAVTNEKKKVALTSPVTQKVISPIMELSREKKVTFRDKSQDHVEIVYDTGAFPSPSLEVSFYSRFKFSFFVSNTFA</sequence>
<reference evidence="11" key="3">
    <citation type="submission" date="2015-06" db="UniProtKB">
        <authorList>
            <consortium name="EnsemblMetazoa"/>
        </authorList>
    </citation>
    <scope>IDENTIFICATION</scope>
</reference>
<evidence type="ECO:0000259" key="9">
    <source>
        <dbReference type="Pfam" id="PF15007"/>
    </source>
</evidence>
<dbReference type="STRING" id="283909.R7TIM8"/>
<dbReference type="EnsemblMetazoa" id="CapteT125185">
    <property type="protein sequence ID" value="CapteP125185"/>
    <property type="gene ID" value="CapteG125185"/>
</dbReference>